<dbReference type="EMBL" id="JXJN01023349">
    <property type="status" value="NOT_ANNOTATED_CDS"/>
    <property type="molecule type" value="Genomic_DNA"/>
</dbReference>
<feature type="transmembrane region" description="Helical" evidence="1">
    <location>
        <begin position="12"/>
        <end position="29"/>
    </location>
</feature>
<evidence type="ECO:0000256" key="1">
    <source>
        <dbReference type="SAM" id="Phobius"/>
    </source>
</evidence>
<name>A0A1B0BZZ8_9MUSC</name>
<dbReference type="EMBL" id="JXJN01023350">
    <property type="status" value="NOT_ANNOTATED_CDS"/>
    <property type="molecule type" value="Genomic_DNA"/>
</dbReference>
<organism evidence="2 3">
    <name type="scientific">Glossina palpalis gambiensis</name>
    <dbReference type="NCBI Taxonomy" id="67801"/>
    <lineage>
        <taxon>Eukaryota</taxon>
        <taxon>Metazoa</taxon>
        <taxon>Ecdysozoa</taxon>
        <taxon>Arthropoda</taxon>
        <taxon>Hexapoda</taxon>
        <taxon>Insecta</taxon>
        <taxon>Pterygota</taxon>
        <taxon>Neoptera</taxon>
        <taxon>Endopterygota</taxon>
        <taxon>Diptera</taxon>
        <taxon>Brachycera</taxon>
        <taxon>Muscomorpha</taxon>
        <taxon>Hippoboscoidea</taxon>
        <taxon>Glossinidae</taxon>
        <taxon>Glossina</taxon>
    </lineage>
</organism>
<dbReference type="AlphaFoldDB" id="A0A1B0BZZ8"/>
<dbReference type="Proteomes" id="UP000092460">
    <property type="component" value="Unassembled WGS sequence"/>
</dbReference>
<dbReference type="EnsemblMetazoa" id="GPPI045478-RA">
    <property type="protein sequence ID" value="GPPI045478-PA"/>
    <property type="gene ID" value="GPPI045478"/>
</dbReference>
<keyword evidence="1" id="KW-1133">Transmembrane helix</keyword>
<evidence type="ECO:0000313" key="2">
    <source>
        <dbReference type="EnsemblMetazoa" id="GPPI045478-PA"/>
    </source>
</evidence>
<sequence>MKRNSKEPHNRIFFLPNVFLVLVMTMIIIEKENTKTFAYVLQDITKLNIVEFRIAHKVG</sequence>
<reference evidence="3" key="1">
    <citation type="submission" date="2015-01" db="EMBL/GenBank/DDBJ databases">
        <authorList>
            <person name="Aksoy S."/>
            <person name="Warren W."/>
            <person name="Wilson R.K."/>
        </authorList>
    </citation>
    <scope>NUCLEOTIDE SEQUENCE [LARGE SCALE GENOMIC DNA]</scope>
    <source>
        <strain evidence="3">IAEA</strain>
    </source>
</reference>
<dbReference type="VEuPathDB" id="VectorBase:GPPI045478"/>
<proteinExistence type="predicted"/>
<keyword evidence="1" id="KW-0812">Transmembrane</keyword>
<reference evidence="2" key="2">
    <citation type="submission" date="2020-05" db="UniProtKB">
        <authorList>
            <consortium name="EnsemblMetazoa"/>
        </authorList>
    </citation>
    <scope>IDENTIFICATION</scope>
    <source>
        <strain evidence="2">IAEA</strain>
    </source>
</reference>
<keyword evidence="1" id="KW-0472">Membrane</keyword>
<protein>
    <submittedName>
        <fullName evidence="2">Uncharacterized protein</fullName>
    </submittedName>
</protein>
<keyword evidence="3" id="KW-1185">Reference proteome</keyword>
<accession>A0A1B0BZZ8</accession>
<evidence type="ECO:0000313" key="3">
    <source>
        <dbReference type="Proteomes" id="UP000092460"/>
    </source>
</evidence>